<evidence type="ECO:0000313" key="1">
    <source>
        <dbReference type="EMBL" id="RRQ21841.1"/>
    </source>
</evidence>
<organism evidence="1 2">
    <name type="scientific">Thiohalobacter thiocyanaticus</name>
    <dbReference type="NCBI Taxonomy" id="585455"/>
    <lineage>
        <taxon>Bacteria</taxon>
        <taxon>Pseudomonadati</taxon>
        <taxon>Pseudomonadota</taxon>
        <taxon>Gammaproteobacteria</taxon>
        <taxon>Thiohalobacterales</taxon>
        <taxon>Thiohalobacteraceae</taxon>
        <taxon>Thiohalobacter</taxon>
    </lineage>
</organism>
<accession>A0A426QJ98</accession>
<proteinExistence type="predicted"/>
<dbReference type="EMBL" id="QZMU01000001">
    <property type="protein sequence ID" value="RRQ21841.1"/>
    <property type="molecule type" value="Genomic_DNA"/>
</dbReference>
<comment type="caution">
    <text evidence="1">The sequence shown here is derived from an EMBL/GenBank/DDBJ whole genome shotgun (WGS) entry which is preliminary data.</text>
</comment>
<dbReference type="RefSeq" id="WP_125181180.1">
    <property type="nucleotide sequence ID" value="NZ_QZMU01000001.1"/>
</dbReference>
<dbReference type="AlphaFoldDB" id="A0A426QJ98"/>
<reference evidence="1 2" key="1">
    <citation type="journal article" date="2010" name="Int. J. Syst. Evol. Microbiol.">
        <title>Thiohalobacter thiocyanaticus gen. nov., sp. nov., a moderately halophilic, sulfur-oxidizing gammaproteobacterium from hypersaline lakes, that utilizes thiocyanate.</title>
        <authorList>
            <person name="Sorokin D.Y."/>
            <person name="Kovaleva O.L."/>
            <person name="Tourova T.P."/>
            <person name="Muyzer G."/>
        </authorList>
    </citation>
    <scope>NUCLEOTIDE SEQUENCE [LARGE SCALE GENOMIC DNA]</scope>
    <source>
        <strain evidence="1 2">Hrh1</strain>
    </source>
</reference>
<evidence type="ECO:0000313" key="2">
    <source>
        <dbReference type="Proteomes" id="UP000287798"/>
    </source>
</evidence>
<dbReference type="Proteomes" id="UP000287798">
    <property type="component" value="Unassembled WGS sequence"/>
</dbReference>
<gene>
    <name evidence="1" type="ORF">D6C00_07705</name>
</gene>
<sequence>MSLVGQRLGYRRLFLLQNTGDSQHQYGEDFQSAEADGGPHQEPTWPVSLMSPYAGPTLAQAGAEMVDKAATAEKAE</sequence>
<keyword evidence="2" id="KW-1185">Reference proteome</keyword>
<protein>
    <submittedName>
        <fullName evidence="1">Uncharacterized protein</fullName>
    </submittedName>
</protein>
<name>A0A426QJ98_9GAMM</name>